<reference evidence="3" key="1">
    <citation type="submission" date="2016-06" db="UniProtKB">
        <authorList>
            <consortium name="WormBaseParasite"/>
        </authorList>
    </citation>
    <scope>IDENTIFICATION</scope>
</reference>
<organism evidence="2 3">
    <name type="scientific">Toxocara canis</name>
    <name type="common">Canine roundworm</name>
    <dbReference type="NCBI Taxonomy" id="6265"/>
    <lineage>
        <taxon>Eukaryota</taxon>
        <taxon>Metazoa</taxon>
        <taxon>Ecdysozoa</taxon>
        <taxon>Nematoda</taxon>
        <taxon>Chromadorea</taxon>
        <taxon>Rhabditida</taxon>
        <taxon>Spirurina</taxon>
        <taxon>Ascaridomorpha</taxon>
        <taxon>Ascaridoidea</taxon>
        <taxon>Toxocaridae</taxon>
        <taxon>Toxocara</taxon>
    </lineage>
</organism>
<gene>
    <name evidence="1" type="ORF">TCNE_LOCUS6293</name>
</gene>
<sequence>MFDISSTAQNHPKMAVSNWKEKIETSQQNSNLFSLFIISVGSLKEGFITKVTPIYVKSDETFDIGRLNLDVFFPRQKANLNSSRNVICSYSRAYLESEDFISEENLEGESFHIDSRRAKLDEPILEISHQRDMSCDKIVQALLERRTAWARVTDIIRGSLALG</sequence>
<evidence type="ECO:0000313" key="2">
    <source>
        <dbReference type="Proteomes" id="UP000050794"/>
    </source>
</evidence>
<proteinExistence type="predicted"/>
<keyword evidence="2" id="KW-1185">Reference proteome</keyword>
<protein>
    <submittedName>
        <fullName evidence="3">Pyridoxamine 5'-phosphate oxidase</fullName>
    </submittedName>
</protein>
<name>A0A183UCS3_TOXCA</name>
<dbReference type="AlphaFoldDB" id="A0A183UCS3"/>
<dbReference type="WBParaSite" id="TCNE_0000629301-mRNA-1">
    <property type="protein sequence ID" value="TCNE_0000629301-mRNA-1"/>
    <property type="gene ID" value="TCNE_0000629301"/>
</dbReference>
<dbReference type="Proteomes" id="UP000050794">
    <property type="component" value="Unassembled WGS sequence"/>
</dbReference>
<evidence type="ECO:0000313" key="3">
    <source>
        <dbReference type="WBParaSite" id="TCNE_0000629301-mRNA-1"/>
    </source>
</evidence>
<dbReference type="EMBL" id="UYWY01019467">
    <property type="protein sequence ID" value="VDM37601.1"/>
    <property type="molecule type" value="Genomic_DNA"/>
</dbReference>
<reference evidence="1 2" key="2">
    <citation type="submission" date="2018-11" db="EMBL/GenBank/DDBJ databases">
        <authorList>
            <consortium name="Pathogen Informatics"/>
        </authorList>
    </citation>
    <scope>NUCLEOTIDE SEQUENCE [LARGE SCALE GENOMIC DNA]</scope>
</reference>
<evidence type="ECO:0000313" key="1">
    <source>
        <dbReference type="EMBL" id="VDM37601.1"/>
    </source>
</evidence>
<accession>A0A183UCS3</accession>